<keyword evidence="9" id="KW-1185">Reference proteome</keyword>
<evidence type="ECO:0000256" key="3">
    <source>
        <dbReference type="ARBA" id="ARBA00022514"/>
    </source>
</evidence>
<dbReference type="PANTHER" id="PTHR14356">
    <property type="entry name" value="INTERLEUKIN-15-RELATED"/>
    <property type="match status" value="1"/>
</dbReference>
<keyword evidence="4" id="KW-0964">Secreted</keyword>
<dbReference type="SUPFAM" id="SSF47266">
    <property type="entry name" value="4-helical cytokines"/>
    <property type="match status" value="1"/>
</dbReference>
<keyword evidence="3 7" id="KW-0202">Cytokine</keyword>
<keyword evidence="6" id="KW-1015">Disulfide bond</keyword>
<protein>
    <recommendedName>
        <fullName evidence="7">Interleukin</fullName>
    </recommendedName>
</protein>
<comment type="subcellular location">
    <subcellularLocation>
        <location evidence="1">Secreted</location>
    </subcellularLocation>
</comment>
<evidence type="ECO:0000256" key="4">
    <source>
        <dbReference type="ARBA" id="ARBA00022525"/>
    </source>
</evidence>
<evidence type="ECO:0000313" key="8">
    <source>
        <dbReference type="EMBL" id="KAK6493899.1"/>
    </source>
</evidence>
<dbReference type="InterPro" id="IPR009079">
    <property type="entry name" value="4_helix_cytokine-like_core"/>
</dbReference>
<accession>A0ABR1A9Y3</accession>
<dbReference type="EMBL" id="JAHFZB010000001">
    <property type="protein sequence ID" value="KAK6493899.1"/>
    <property type="molecule type" value="Genomic_DNA"/>
</dbReference>
<name>A0ABR1A9Y3_HUSHU</name>
<evidence type="ECO:0000256" key="5">
    <source>
        <dbReference type="ARBA" id="ARBA00022729"/>
    </source>
</evidence>
<evidence type="ECO:0000313" key="9">
    <source>
        <dbReference type="Proteomes" id="UP001369086"/>
    </source>
</evidence>
<dbReference type="Proteomes" id="UP001369086">
    <property type="component" value="Unassembled WGS sequence"/>
</dbReference>
<evidence type="ECO:0000256" key="2">
    <source>
        <dbReference type="ARBA" id="ARBA00006050"/>
    </source>
</evidence>
<dbReference type="Pfam" id="PF02372">
    <property type="entry name" value="IL15"/>
    <property type="match status" value="1"/>
</dbReference>
<gene>
    <name evidence="8" type="ORF">HHUSO_G311</name>
</gene>
<evidence type="ECO:0000256" key="1">
    <source>
        <dbReference type="ARBA" id="ARBA00004613"/>
    </source>
</evidence>
<comment type="similarity">
    <text evidence="2 7">Belongs to the IL-15/IL-21 family.</text>
</comment>
<organism evidence="8 9">
    <name type="scientific">Huso huso</name>
    <name type="common">Beluga</name>
    <name type="synonym">Acipenser huso</name>
    <dbReference type="NCBI Taxonomy" id="61971"/>
    <lineage>
        <taxon>Eukaryota</taxon>
        <taxon>Metazoa</taxon>
        <taxon>Chordata</taxon>
        <taxon>Craniata</taxon>
        <taxon>Vertebrata</taxon>
        <taxon>Euteleostomi</taxon>
        <taxon>Actinopterygii</taxon>
        <taxon>Chondrostei</taxon>
        <taxon>Acipenseriformes</taxon>
        <taxon>Acipenseridae</taxon>
        <taxon>Huso</taxon>
    </lineage>
</organism>
<evidence type="ECO:0000256" key="6">
    <source>
        <dbReference type="ARBA" id="ARBA00023157"/>
    </source>
</evidence>
<keyword evidence="5" id="KW-0732">Signal</keyword>
<dbReference type="Gene3D" id="1.20.1250.70">
    <property type="entry name" value="Interleukin-15/Interleukin-21"/>
    <property type="match status" value="1"/>
</dbReference>
<sequence>MSTDIKQLLQCRNSENLEDYYTPEYEPMCEATALRCFSLELETWLQNYIGENRNQAENHVECFLDTAGYVAEEAQNQSCNKTCEEYDTKKSQQFLHALENFLQESISNK</sequence>
<dbReference type="InterPro" id="IPR003443">
    <property type="entry name" value="IL-15/IL-21_fam"/>
</dbReference>
<proteinExistence type="inferred from homology"/>
<reference evidence="8 9" key="1">
    <citation type="submission" date="2021-05" db="EMBL/GenBank/DDBJ databases">
        <authorList>
            <person name="Zahm M."/>
            <person name="Klopp C."/>
            <person name="Cabau C."/>
            <person name="Kuhl H."/>
            <person name="Suciu R."/>
            <person name="Ciorpac M."/>
            <person name="Holostenco D."/>
            <person name="Gessner J."/>
            <person name="Wuertz S."/>
            <person name="Hohne C."/>
            <person name="Stock M."/>
            <person name="Gislard M."/>
            <person name="Lluch J."/>
            <person name="Milhes M."/>
            <person name="Lampietro C."/>
            <person name="Lopez Roques C."/>
            <person name="Donnadieu C."/>
            <person name="Du K."/>
            <person name="Schartl M."/>
            <person name="Guiguen Y."/>
        </authorList>
    </citation>
    <scope>NUCLEOTIDE SEQUENCE [LARGE SCALE GENOMIC DNA]</scope>
    <source>
        <strain evidence="8">Hh-F2</strain>
        <tissue evidence="8">Blood</tissue>
    </source>
</reference>
<evidence type="ECO:0000256" key="7">
    <source>
        <dbReference type="RuleBase" id="RU003453"/>
    </source>
</evidence>
<comment type="caution">
    <text evidence="8">The sequence shown here is derived from an EMBL/GenBank/DDBJ whole genome shotgun (WGS) entry which is preliminary data.</text>
</comment>